<proteinExistence type="predicted"/>
<dbReference type="PANTHER" id="PTHR33710">
    <property type="entry name" value="BNAC02G09200D PROTEIN"/>
    <property type="match status" value="1"/>
</dbReference>
<dbReference type="Proteomes" id="UP000325081">
    <property type="component" value="Unassembled WGS sequence"/>
</dbReference>
<protein>
    <submittedName>
        <fullName evidence="1">Retrotransposon protein</fullName>
    </submittedName>
</protein>
<reference evidence="2" key="1">
    <citation type="journal article" date="2019" name="Curr. Biol.">
        <title>Genome Sequence of Striga asiatica Provides Insight into the Evolution of Plant Parasitism.</title>
        <authorList>
            <person name="Yoshida S."/>
            <person name="Kim S."/>
            <person name="Wafula E.K."/>
            <person name="Tanskanen J."/>
            <person name="Kim Y.M."/>
            <person name="Honaas L."/>
            <person name="Yang Z."/>
            <person name="Spallek T."/>
            <person name="Conn C.E."/>
            <person name="Ichihashi Y."/>
            <person name="Cheong K."/>
            <person name="Cui S."/>
            <person name="Der J.P."/>
            <person name="Gundlach H."/>
            <person name="Jiao Y."/>
            <person name="Hori C."/>
            <person name="Ishida J.K."/>
            <person name="Kasahara H."/>
            <person name="Kiba T."/>
            <person name="Kim M.S."/>
            <person name="Koo N."/>
            <person name="Laohavisit A."/>
            <person name="Lee Y.H."/>
            <person name="Lumba S."/>
            <person name="McCourt P."/>
            <person name="Mortimer J.C."/>
            <person name="Mutuku J.M."/>
            <person name="Nomura T."/>
            <person name="Sasaki-Sekimoto Y."/>
            <person name="Seto Y."/>
            <person name="Wang Y."/>
            <person name="Wakatake T."/>
            <person name="Sakakibara H."/>
            <person name="Demura T."/>
            <person name="Yamaguchi S."/>
            <person name="Yoneyama K."/>
            <person name="Manabe R.I."/>
            <person name="Nelson D.C."/>
            <person name="Schulman A.H."/>
            <person name="Timko M.P."/>
            <person name="dePamphilis C.W."/>
            <person name="Choi D."/>
            <person name="Shirasu K."/>
        </authorList>
    </citation>
    <scope>NUCLEOTIDE SEQUENCE [LARGE SCALE GENOMIC DNA]</scope>
    <source>
        <strain evidence="2">cv. UVA1</strain>
    </source>
</reference>
<gene>
    <name evidence="1" type="ORF">STAS_29169</name>
</gene>
<comment type="caution">
    <text evidence="1">The sequence shown here is derived from an EMBL/GenBank/DDBJ whole genome shotgun (WGS) entry which is preliminary data.</text>
</comment>
<keyword evidence="2" id="KW-1185">Reference proteome</keyword>
<dbReference type="AlphaFoldDB" id="A0A5A7R5Z5"/>
<evidence type="ECO:0000313" key="1">
    <source>
        <dbReference type="EMBL" id="GER51764.1"/>
    </source>
</evidence>
<organism evidence="1 2">
    <name type="scientific">Striga asiatica</name>
    <name type="common">Asiatic witchweed</name>
    <name type="synonym">Buchnera asiatica</name>
    <dbReference type="NCBI Taxonomy" id="4170"/>
    <lineage>
        <taxon>Eukaryota</taxon>
        <taxon>Viridiplantae</taxon>
        <taxon>Streptophyta</taxon>
        <taxon>Embryophyta</taxon>
        <taxon>Tracheophyta</taxon>
        <taxon>Spermatophyta</taxon>
        <taxon>Magnoliopsida</taxon>
        <taxon>eudicotyledons</taxon>
        <taxon>Gunneridae</taxon>
        <taxon>Pentapetalae</taxon>
        <taxon>asterids</taxon>
        <taxon>lamiids</taxon>
        <taxon>Lamiales</taxon>
        <taxon>Orobanchaceae</taxon>
        <taxon>Buchnereae</taxon>
        <taxon>Striga</taxon>
    </lineage>
</organism>
<evidence type="ECO:0000313" key="2">
    <source>
        <dbReference type="Proteomes" id="UP000325081"/>
    </source>
</evidence>
<name>A0A5A7R5Z5_STRAF</name>
<sequence>MGMSLIRIEGYRFTWGNNREEEGYVEEVLDKAFGSLSWMTAHPQAKVTNIFRSSSDHGMLLLHSENGDKTHKARFVFYKRWIQRRDITEVVSTVWREAESGTPFFILKTRMALSNWSRNFRADNKRNIKSLAKGLYKEIRSGRETKILDHSWVPSLQHKSPKPLNSENEDLIWVHDMINEDGRH</sequence>
<dbReference type="OrthoDB" id="1267182at2759"/>
<accession>A0A5A7R5Z5</accession>
<dbReference type="EMBL" id="BKCP01009848">
    <property type="protein sequence ID" value="GER51764.1"/>
    <property type="molecule type" value="Genomic_DNA"/>
</dbReference>
<dbReference type="PANTHER" id="PTHR33710:SF71">
    <property type="entry name" value="ENDONUCLEASE_EXONUCLEASE_PHOSPHATASE DOMAIN-CONTAINING PROTEIN"/>
    <property type="match status" value="1"/>
</dbReference>